<dbReference type="EMBL" id="JAVXUP010000645">
    <property type="protein sequence ID" value="KAK3023615.1"/>
    <property type="molecule type" value="Genomic_DNA"/>
</dbReference>
<accession>A0AA88WJC9</accession>
<dbReference type="PANTHER" id="PTHR12658:SF0">
    <property type="entry name" value="TUBULIN-SPECIFIC CHAPERONE D"/>
    <property type="match status" value="1"/>
</dbReference>
<dbReference type="GO" id="GO:0007023">
    <property type="term" value="P:post-chaperonin tubulin folding pathway"/>
    <property type="evidence" value="ECO:0007669"/>
    <property type="project" value="InterPro"/>
</dbReference>
<dbReference type="Proteomes" id="UP001188597">
    <property type="component" value="Unassembled WGS sequence"/>
</dbReference>
<dbReference type="GO" id="GO:0000226">
    <property type="term" value="P:microtubule cytoskeleton organization"/>
    <property type="evidence" value="ECO:0007669"/>
    <property type="project" value="TreeGrafter"/>
</dbReference>
<dbReference type="InterPro" id="IPR033162">
    <property type="entry name" value="TBCD"/>
</dbReference>
<organism evidence="2 3">
    <name type="scientific">Escallonia herrerae</name>
    <dbReference type="NCBI Taxonomy" id="1293975"/>
    <lineage>
        <taxon>Eukaryota</taxon>
        <taxon>Viridiplantae</taxon>
        <taxon>Streptophyta</taxon>
        <taxon>Embryophyta</taxon>
        <taxon>Tracheophyta</taxon>
        <taxon>Spermatophyta</taxon>
        <taxon>Magnoliopsida</taxon>
        <taxon>eudicotyledons</taxon>
        <taxon>Gunneridae</taxon>
        <taxon>Pentapetalae</taxon>
        <taxon>asterids</taxon>
        <taxon>campanulids</taxon>
        <taxon>Escalloniales</taxon>
        <taxon>Escalloniaceae</taxon>
        <taxon>Escallonia</taxon>
    </lineage>
</organism>
<protein>
    <recommendedName>
        <fullName evidence="1">Tubulin-folding cofactor D C-terminal domain-containing protein</fullName>
    </recommendedName>
</protein>
<evidence type="ECO:0000259" key="1">
    <source>
        <dbReference type="Pfam" id="PF12612"/>
    </source>
</evidence>
<name>A0AA88WJC9_9ASTE</name>
<gene>
    <name evidence="2" type="ORF">RJ639_043883</name>
</gene>
<proteinExistence type="predicted"/>
<reference evidence="2" key="1">
    <citation type="submission" date="2022-12" db="EMBL/GenBank/DDBJ databases">
        <title>Draft genome assemblies for two species of Escallonia (Escalloniales).</title>
        <authorList>
            <person name="Chanderbali A."/>
            <person name="Dervinis C."/>
            <person name="Anghel I."/>
            <person name="Soltis D."/>
            <person name="Soltis P."/>
            <person name="Zapata F."/>
        </authorList>
    </citation>
    <scope>NUCLEOTIDE SEQUENCE</scope>
    <source>
        <strain evidence="2">UCBG64.0493</strain>
        <tissue evidence="2">Leaf</tissue>
    </source>
</reference>
<evidence type="ECO:0000313" key="3">
    <source>
        <dbReference type="Proteomes" id="UP001188597"/>
    </source>
</evidence>
<dbReference type="GO" id="GO:0005096">
    <property type="term" value="F:GTPase activator activity"/>
    <property type="evidence" value="ECO:0007669"/>
    <property type="project" value="InterPro"/>
</dbReference>
<comment type="caution">
    <text evidence="2">The sequence shown here is derived from an EMBL/GenBank/DDBJ whole genome shotgun (WGS) entry which is preliminary data.</text>
</comment>
<keyword evidence="3" id="KW-1185">Reference proteome</keyword>
<dbReference type="Gene3D" id="1.25.10.10">
    <property type="entry name" value="Leucine-rich Repeat Variant"/>
    <property type="match status" value="1"/>
</dbReference>
<dbReference type="InterPro" id="IPR022577">
    <property type="entry name" value="TBCD_C"/>
</dbReference>
<dbReference type="GO" id="GO:0048487">
    <property type="term" value="F:beta-tubulin binding"/>
    <property type="evidence" value="ECO:0007669"/>
    <property type="project" value="InterPro"/>
</dbReference>
<feature type="domain" description="Tubulin-folding cofactor D C-terminal" evidence="1">
    <location>
        <begin position="161"/>
        <end position="230"/>
    </location>
</feature>
<dbReference type="InterPro" id="IPR011989">
    <property type="entry name" value="ARM-like"/>
</dbReference>
<dbReference type="AlphaFoldDB" id="A0AA88WJC9"/>
<dbReference type="Pfam" id="PF12612">
    <property type="entry name" value="TFCD_C"/>
    <property type="match status" value="1"/>
</dbReference>
<dbReference type="PANTHER" id="PTHR12658">
    <property type="entry name" value="BETA-TUBULIN COFACTOR D"/>
    <property type="match status" value="1"/>
</dbReference>
<sequence>MRSAVSRFIECISIAHVSLPDKVKRSLLDALNENLRHPNCYIQSATVEALKHFAPAYLGKKDDKAANDIMLKITPKEGDAEARVNAVKGLVSVCETVTETRECSDINSVDDGMSLLLYIKNEVIQSLFRALDDYSVDNRGDVGSWVREVAMDGLEKCRYPLSPIIQFSCYSKYVLSGIVIISIGGLAYKNLVSLLEYLQANEKEAQNERTSREVSLCTDILWVLQKSRHKCSVPGVLESLTVELKGSKDLSKLYAGIAILGYIASISEPISIEAFSYLLTFLAHRCPKIRKAAAEQVYLVLLQNGDLVPEDKIEST</sequence>
<dbReference type="GO" id="GO:0007021">
    <property type="term" value="P:tubulin complex assembly"/>
    <property type="evidence" value="ECO:0007669"/>
    <property type="project" value="InterPro"/>
</dbReference>
<dbReference type="InterPro" id="IPR016024">
    <property type="entry name" value="ARM-type_fold"/>
</dbReference>
<evidence type="ECO:0000313" key="2">
    <source>
        <dbReference type="EMBL" id="KAK3023615.1"/>
    </source>
</evidence>
<dbReference type="SUPFAM" id="SSF48371">
    <property type="entry name" value="ARM repeat"/>
    <property type="match status" value="1"/>
</dbReference>